<comment type="similarity">
    <text evidence="5">Belongs to the YqgF HJR family.</text>
</comment>
<dbReference type="HAMAP" id="MF_00651">
    <property type="entry name" value="Nuclease_YqgF"/>
    <property type="match status" value="1"/>
</dbReference>
<sequence length="137" mass="15595">MEKRVLALDVGDKRIGVAYSDPLGISANPLKAIQNDKKAIEKIKELIEEYDIGTVVVGLPLTLKGKEGEQAKKTRKFVEKLKKEIPDIPVKFIDERFTTTLAERHLRETTKKSKRKERIDSLSAVYILKTYLDSLKI</sequence>
<keyword evidence="4 5" id="KW-0378">Hydrolase</keyword>
<name>A0ABS1GF74_9AQUI</name>
<gene>
    <name evidence="7" type="primary">ruvX</name>
    <name evidence="7" type="ORF">GWK41_00090</name>
</gene>
<evidence type="ECO:0000259" key="6">
    <source>
        <dbReference type="SMART" id="SM00732"/>
    </source>
</evidence>
<evidence type="ECO:0000313" key="8">
    <source>
        <dbReference type="Proteomes" id="UP000772812"/>
    </source>
</evidence>
<dbReference type="RefSeq" id="WP_200672887.1">
    <property type="nucleotide sequence ID" value="NZ_JAACYA010000001.1"/>
</dbReference>
<dbReference type="PANTHER" id="PTHR33317:SF4">
    <property type="entry name" value="POLYNUCLEOTIDYL TRANSFERASE, RIBONUCLEASE H-LIKE SUPERFAMILY PROTEIN"/>
    <property type="match status" value="1"/>
</dbReference>
<comment type="function">
    <text evidence="5">Could be a nuclease involved in processing of the 5'-end of pre-16S rRNA.</text>
</comment>
<protein>
    <recommendedName>
        <fullName evidence="5">Putative pre-16S rRNA nuclease</fullName>
        <ecNumber evidence="5">3.1.-.-</ecNumber>
    </recommendedName>
</protein>
<dbReference type="Pfam" id="PF03652">
    <property type="entry name" value="RuvX"/>
    <property type="match status" value="1"/>
</dbReference>
<evidence type="ECO:0000256" key="4">
    <source>
        <dbReference type="ARBA" id="ARBA00022801"/>
    </source>
</evidence>
<dbReference type="SUPFAM" id="SSF53098">
    <property type="entry name" value="Ribonuclease H-like"/>
    <property type="match status" value="1"/>
</dbReference>
<dbReference type="Proteomes" id="UP000772812">
    <property type="component" value="Unassembled WGS sequence"/>
</dbReference>
<evidence type="ECO:0000256" key="1">
    <source>
        <dbReference type="ARBA" id="ARBA00022490"/>
    </source>
</evidence>
<dbReference type="InterPro" id="IPR012337">
    <property type="entry name" value="RNaseH-like_sf"/>
</dbReference>
<evidence type="ECO:0000256" key="3">
    <source>
        <dbReference type="ARBA" id="ARBA00022722"/>
    </source>
</evidence>
<dbReference type="InterPro" id="IPR005227">
    <property type="entry name" value="YqgF"/>
</dbReference>
<dbReference type="EMBL" id="JAACYA010000001">
    <property type="protein sequence ID" value="MBK3331461.1"/>
    <property type="molecule type" value="Genomic_DNA"/>
</dbReference>
<proteinExistence type="inferred from homology"/>
<dbReference type="SMART" id="SM00732">
    <property type="entry name" value="YqgFc"/>
    <property type="match status" value="1"/>
</dbReference>
<evidence type="ECO:0000256" key="2">
    <source>
        <dbReference type="ARBA" id="ARBA00022517"/>
    </source>
</evidence>
<keyword evidence="3 5" id="KW-0540">Nuclease</keyword>
<dbReference type="CDD" id="cd16964">
    <property type="entry name" value="YqgF"/>
    <property type="match status" value="1"/>
</dbReference>
<comment type="caution">
    <text evidence="7">The sequence shown here is derived from an EMBL/GenBank/DDBJ whole genome shotgun (WGS) entry which is preliminary data.</text>
</comment>
<feature type="domain" description="YqgF/RNase H-like" evidence="6">
    <location>
        <begin position="3"/>
        <end position="102"/>
    </location>
</feature>
<dbReference type="InterPro" id="IPR037027">
    <property type="entry name" value="YqgF/RNaseH-like_dom_sf"/>
</dbReference>
<dbReference type="NCBIfam" id="TIGR00250">
    <property type="entry name" value="RNAse_H_YqgF"/>
    <property type="match status" value="1"/>
</dbReference>
<dbReference type="EC" id="3.1.-.-" evidence="5"/>
<keyword evidence="2 5" id="KW-0690">Ribosome biogenesis</keyword>
<evidence type="ECO:0000313" key="7">
    <source>
        <dbReference type="EMBL" id="MBK3331461.1"/>
    </source>
</evidence>
<organism evidence="7 8">
    <name type="scientific">Persephonella atlantica</name>
    <dbReference type="NCBI Taxonomy" id="2699429"/>
    <lineage>
        <taxon>Bacteria</taxon>
        <taxon>Pseudomonadati</taxon>
        <taxon>Aquificota</taxon>
        <taxon>Aquificia</taxon>
        <taxon>Aquificales</taxon>
        <taxon>Hydrogenothermaceae</taxon>
        <taxon>Persephonella</taxon>
    </lineage>
</organism>
<dbReference type="Gene3D" id="3.30.420.140">
    <property type="entry name" value="YqgF/RNase H-like domain"/>
    <property type="match status" value="1"/>
</dbReference>
<evidence type="ECO:0000256" key="5">
    <source>
        <dbReference type="HAMAP-Rule" id="MF_00651"/>
    </source>
</evidence>
<dbReference type="InterPro" id="IPR006641">
    <property type="entry name" value="YqgF/RNaseH-like_dom"/>
</dbReference>
<accession>A0ABS1GF74</accession>
<comment type="subcellular location">
    <subcellularLocation>
        <location evidence="5">Cytoplasm</location>
    </subcellularLocation>
</comment>
<reference evidence="7 8" key="1">
    <citation type="journal article" date="2021" name="Syst. Appl. Microbiol.">
        <title>Persephonella atlantica sp. nov.: How to adapt to physico-chemical gradients in high temperature hydrothermal habitats.</title>
        <authorList>
            <person name="Francois D.X."/>
            <person name="Godfroy A."/>
            <person name="Mathien C."/>
            <person name="Aube J."/>
            <person name="Cathalot C."/>
            <person name="Lesongeur F."/>
            <person name="L'Haridon S."/>
            <person name="Philippon X."/>
            <person name="Roussel E.G."/>
        </authorList>
    </citation>
    <scope>NUCLEOTIDE SEQUENCE [LARGE SCALE GENOMIC DNA]</scope>
    <source>
        <strain evidence="7 8">MO1340</strain>
    </source>
</reference>
<dbReference type="PANTHER" id="PTHR33317">
    <property type="entry name" value="POLYNUCLEOTIDYL TRANSFERASE, RIBONUCLEASE H-LIKE SUPERFAMILY PROTEIN"/>
    <property type="match status" value="1"/>
</dbReference>
<keyword evidence="8" id="KW-1185">Reference proteome</keyword>
<keyword evidence="1 5" id="KW-0963">Cytoplasm</keyword>